<reference evidence="4" key="1">
    <citation type="submission" date="2006-12" db="EMBL/GenBank/DDBJ databases">
        <title>Complete sequence of Halorhodospira halophila SL1.</title>
        <authorList>
            <consortium name="US DOE Joint Genome Institute"/>
            <person name="Copeland A."/>
            <person name="Lucas S."/>
            <person name="Lapidus A."/>
            <person name="Barry K."/>
            <person name="Detter J.C."/>
            <person name="Glavina del Rio T."/>
            <person name="Hammon N."/>
            <person name="Israni S."/>
            <person name="Dalin E."/>
            <person name="Tice H."/>
            <person name="Pitluck S."/>
            <person name="Saunders E."/>
            <person name="Brettin T."/>
            <person name="Bruce D."/>
            <person name="Han C."/>
            <person name="Tapia R."/>
            <person name="Schmutz J."/>
            <person name="Larimer F."/>
            <person name="Land M."/>
            <person name="Hauser L."/>
            <person name="Kyrpides N."/>
            <person name="Mikhailova N."/>
            <person name="Hoff W."/>
            <person name="Richardson P."/>
        </authorList>
    </citation>
    <scope>NUCLEOTIDE SEQUENCE [LARGE SCALE GENOMIC DNA]</scope>
    <source>
        <strain evidence="4">DSM 244 / SL1</strain>
    </source>
</reference>
<evidence type="ECO:0000313" key="4">
    <source>
        <dbReference type="Proteomes" id="UP000000647"/>
    </source>
</evidence>
<dbReference type="EMBL" id="CP000544">
    <property type="protein sequence ID" value="ABM61162.1"/>
    <property type="molecule type" value="Genomic_DNA"/>
</dbReference>
<dbReference type="Pfam" id="PF04972">
    <property type="entry name" value="BON"/>
    <property type="match status" value="1"/>
</dbReference>
<feature type="domain" description="BON" evidence="2">
    <location>
        <begin position="39"/>
        <end position="107"/>
    </location>
</feature>
<dbReference type="InterPro" id="IPR007055">
    <property type="entry name" value="BON_dom"/>
</dbReference>
<evidence type="ECO:0000256" key="1">
    <source>
        <dbReference type="SAM" id="MobiDB-lite"/>
    </source>
</evidence>
<reference evidence="3 4" key="2">
    <citation type="journal article" date="2013" name="Stand. Genomic Sci.">
        <title>Complete genome sequence of Halorhodospira halophila SL1.</title>
        <authorList>
            <person name="Challacombe J.F."/>
            <person name="Majid S."/>
            <person name="Deole R."/>
            <person name="Brettin T.S."/>
            <person name="Bruce D."/>
            <person name="Delano S.F."/>
            <person name="Detter J.C."/>
            <person name="Gleasner C.D."/>
            <person name="Han C.S."/>
            <person name="Misra M."/>
            <person name="Reitenga K.G."/>
            <person name="Mikhailova N."/>
            <person name="Woyke T."/>
            <person name="Pitluck S."/>
            <person name="Nolan M."/>
            <person name="Land M.L."/>
            <person name="Saunders E."/>
            <person name="Tapia R."/>
            <person name="Lapidus A."/>
            <person name="Ivanova N."/>
            <person name="Hoff W.D."/>
        </authorList>
    </citation>
    <scope>NUCLEOTIDE SEQUENCE [LARGE SCALE GENOMIC DNA]</scope>
    <source>
        <strain evidence="4">DSM 244 / SL1</strain>
    </source>
</reference>
<name>A1WU00_HALHL</name>
<keyword evidence="4" id="KW-1185">Reference proteome</keyword>
<dbReference type="PROSITE" id="PS50914">
    <property type="entry name" value="BON"/>
    <property type="match status" value="1"/>
</dbReference>
<dbReference type="Proteomes" id="UP000000647">
    <property type="component" value="Chromosome"/>
</dbReference>
<accession>A1WU00</accession>
<sequence>MKSIYTTASPVRESSADAPLIPGAPCANRREEGDSFAFDHLAVAEQVRLALQEEPGLRGVQVHIEAFAGVVQLSGLANTAEQMNQMVVRVAGLPGVTSVRNCLRLAA</sequence>
<gene>
    <name evidence="3" type="ordered locus">Hhal_0368</name>
</gene>
<protein>
    <submittedName>
        <fullName evidence="3">Transport-associated protein</fullName>
    </submittedName>
</protein>
<evidence type="ECO:0000313" key="3">
    <source>
        <dbReference type="EMBL" id="ABM61162.1"/>
    </source>
</evidence>
<dbReference type="HOGENOM" id="CLU_098552_3_0_6"/>
<dbReference type="RefSeq" id="WP_011813185.1">
    <property type="nucleotide sequence ID" value="NC_008789.1"/>
</dbReference>
<dbReference type="OrthoDB" id="7360581at2"/>
<dbReference type="AlphaFoldDB" id="A1WU00"/>
<dbReference type="eggNOG" id="COG2823">
    <property type="taxonomic scope" value="Bacteria"/>
</dbReference>
<feature type="region of interest" description="Disordered" evidence="1">
    <location>
        <begin position="1"/>
        <end position="20"/>
    </location>
</feature>
<proteinExistence type="predicted"/>
<evidence type="ECO:0000259" key="2">
    <source>
        <dbReference type="PROSITE" id="PS50914"/>
    </source>
</evidence>
<dbReference type="STRING" id="349124.Hhal_0368"/>
<organism evidence="3 4">
    <name type="scientific">Halorhodospira halophila (strain DSM 244 / SL1)</name>
    <name type="common">Ectothiorhodospira halophila (strain DSM 244 / SL1)</name>
    <dbReference type="NCBI Taxonomy" id="349124"/>
    <lineage>
        <taxon>Bacteria</taxon>
        <taxon>Pseudomonadati</taxon>
        <taxon>Pseudomonadota</taxon>
        <taxon>Gammaproteobacteria</taxon>
        <taxon>Chromatiales</taxon>
        <taxon>Ectothiorhodospiraceae</taxon>
        <taxon>Halorhodospira</taxon>
    </lineage>
</organism>
<dbReference type="KEGG" id="hha:Hhal_0368"/>
<dbReference type="Gene3D" id="3.30.1340.30">
    <property type="match status" value="1"/>
</dbReference>